<feature type="domain" description="Minor tail T" evidence="1">
    <location>
        <begin position="2"/>
        <end position="59"/>
    </location>
</feature>
<gene>
    <name evidence="2" type="ORF">AB4876_09505</name>
</gene>
<dbReference type="Pfam" id="PF06223">
    <property type="entry name" value="Phage_tail_T"/>
    <property type="match status" value="1"/>
</dbReference>
<dbReference type="EMBL" id="JBFRYA010000007">
    <property type="protein sequence ID" value="MEX1669148.1"/>
    <property type="molecule type" value="Genomic_DNA"/>
</dbReference>
<organism evidence="2 3">
    <name type="scientific">Zhongshania guokunii</name>
    <dbReference type="NCBI Taxonomy" id="641783"/>
    <lineage>
        <taxon>Bacteria</taxon>
        <taxon>Pseudomonadati</taxon>
        <taxon>Pseudomonadota</taxon>
        <taxon>Gammaproteobacteria</taxon>
        <taxon>Cellvibrionales</taxon>
        <taxon>Spongiibacteraceae</taxon>
        <taxon>Zhongshania</taxon>
    </lineage>
</organism>
<sequence length="72" mass="8084">MQALYAVEPWGANRDNAHAAMLAMIYASAHTPKGKRRPRMSDYMLTTKTTVDGGKKLTDLRNYLKSTVKKNV</sequence>
<comment type="caution">
    <text evidence="2">The sequence shown here is derived from an EMBL/GenBank/DDBJ whole genome shotgun (WGS) entry which is preliminary data.</text>
</comment>
<accession>A0ABV3U7M3</accession>
<reference evidence="2 3" key="1">
    <citation type="journal article" date="2011" name="Int. J. Syst. Evol. Microbiol.">
        <title>Zhongshania antarctica gen. nov., sp. nov. and Zhongshania guokunii sp. nov., gammaproteobacteria respectively isolated from coastal attached (fast) ice and surface seawater of the Antarctic.</title>
        <authorList>
            <person name="Li H.J."/>
            <person name="Zhang X.Y."/>
            <person name="Chen C.X."/>
            <person name="Zhang Y.J."/>
            <person name="Gao Z.M."/>
            <person name="Yu Y."/>
            <person name="Chen X.L."/>
            <person name="Chen B."/>
            <person name="Zhang Y.Z."/>
        </authorList>
    </citation>
    <scope>NUCLEOTIDE SEQUENCE [LARGE SCALE GENOMIC DNA]</scope>
    <source>
        <strain evidence="2 3">ZS6-22T</strain>
    </source>
</reference>
<name>A0ABV3U7M3_9GAMM</name>
<dbReference type="Proteomes" id="UP001557485">
    <property type="component" value="Unassembled WGS sequence"/>
</dbReference>
<evidence type="ECO:0000259" key="1">
    <source>
        <dbReference type="Pfam" id="PF06223"/>
    </source>
</evidence>
<protein>
    <recommendedName>
        <fullName evidence="1">Minor tail T domain-containing protein</fullName>
    </recommendedName>
</protein>
<dbReference type="InterPro" id="IPR009350">
    <property type="entry name" value="Phage_tail_T"/>
</dbReference>
<evidence type="ECO:0000313" key="3">
    <source>
        <dbReference type="Proteomes" id="UP001557485"/>
    </source>
</evidence>
<proteinExistence type="predicted"/>
<evidence type="ECO:0000313" key="2">
    <source>
        <dbReference type="EMBL" id="MEX1669148.1"/>
    </source>
</evidence>
<keyword evidence="3" id="KW-1185">Reference proteome</keyword>